<reference evidence="3" key="1">
    <citation type="submission" date="2016-10" db="EMBL/GenBank/DDBJ databases">
        <authorList>
            <person name="Varghese N."/>
            <person name="Submissions S."/>
        </authorList>
    </citation>
    <scope>NUCLEOTIDE SEQUENCE [LARGE SCALE GENOMIC DNA]</scope>
    <source>
        <strain evidence="3">DSM 45245</strain>
    </source>
</reference>
<accession>A0A1H3GTN8</accession>
<dbReference type="PANTHER" id="PTHR35525">
    <property type="entry name" value="BLL6575 PROTEIN"/>
    <property type="match status" value="1"/>
</dbReference>
<dbReference type="Proteomes" id="UP000242415">
    <property type="component" value="Unassembled WGS sequence"/>
</dbReference>
<evidence type="ECO:0000313" key="3">
    <source>
        <dbReference type="Proteomes" id="UP000242415"/>
    </source>
</evidence>
<dbReference type="STRING" id="405436.SAMN05444365_101559"/>
<dbReference type="InterPro" id="IPR021005">
    <property type="entry name" value="Znf_CGNR"/>
</dbReference>
<organism evidence="2 3">
    <name type="scientific">Micromonospora pattaloongensis</name>
    <dbReference type="NCBI Taxonomy" id="405436"/>
    <lineage>
        <taxon>Bacteria</taxon>
        <taxon>Bacillati</taxon>
        <taxon>Actinomycetota</taxon>
        <taxon>Actinomycetes</taxon>
        <taxon>Micromonosporales</taxon>
        <taxon>Micromonosporaceae</taxon>
        <taxon>Micromonospora</taxon>
    </lineage>
</organism>
<gene>
    <name evidence="2" type="ORF">SAMN05444365_101559</name>
</gene>
<evidence type="ECO:0000313" key="2">
    <source>
        <dbReference type="EMBL" id="SDY06693.1"/>
    </source>
</evidence>
<keyword evidence="3" id="KW-1185">Reference proteome</keyword>
<dbReference type="Pfam" id="PF11706">
    <property type="entry name" value="zf-CGNR"/>
    <property type="match status" value="1"/>
</dbReference>
<dbReference type="InterPro" id="IPR010852">
    <property type="entry name" value="ABATE"/>
</dbReference>
<proteinExistence type="predicted"/>
<dbReference type="AlphaFoldDB" id="A0A1H3GTN8"/>
<feature type="domain" description="Zinc finger CGNR" evidence="1">
    <location>
        <begin position="168"/>
        <end position="210"/>
    </location>
</feature>
<dbReference type="Gene3D" id="1.10.3300.10">
    <property type="entry name" value="Jann2411-like domain"/>
    <property type="match status" value="1"/>
</dbReference>
<evidence type="ECO:0000259" key="1">
    <source>
        <dbReference type="Pfam" id="PF11706"/>
    </source>
</evidence>
<dbReference type="PANTHER" id="PTHR35525:SF3">
    <property type="entry name" value="BLL6575 PROTEIN"/>
    <property type="match status" value="1"/>
</dbReference>
<dbReference type="InterPro" id="IPR023286">
    <property type="entry name" value="ABATE_dom_sf"/>
</dbReference>
<dbReference type="EMBL" id="FNPH01000001">
    <property type="protein sequence ID" value="SDY06693.1"/>
    <property type="molecule type" value="Genomic_DNA"/>
</dbReference>
<protein>
    <submittedName>
        <fullName evidence="2">Stress-induced transcription regulator</fullName>
    </submittedName>
</protein>
<name>A0A1H3GTN8_9ACTN</name>
<dbReference type="SUPFAM" id="SSF160904">
    <property type="entry name" value="Jann2411-like"/>
    <property type="match status" value="1"/>
</dbReference>
<sequence>MPSVAPTDPAGCGHRLPPYALFLPHYTNPQPPPRIVYRCRVNFDAYARTAVELVNAPLEEIEDLKALFSDDNSWMREEITDRDVAIFRRAQKRLRDVFEYGTSGRDGDAVNELNALLESFPVQPRISGHDASDWHMHVTSRGASVAAEYLAGAVWGLSVWLCEYGSARFGVCADDRCGNVYLDTSSNCCRRFCSERCATRSHVAAHRARKRAAEEQLTPVS</sequence>
<dbReference type="Pfam" id="PF07336">
    <property type="entry name" value="ABATE"/>
    <property type="match status" value="1"/>
</dbReference>